<keyword evidence="2" id="KW-0812">Transmembrane</keyword>
<feature type="compositionally biased region" description="Pro residues" evidence="1">
    <location>
        <begin position="19"/>
        <end position="44"/>
    </location>
</feature>
<feature type="region of interest" description="Disordered" evidence="1">
    <location>
        <begin position="1"/>
        <end position="54"/>
    </location>
</feature>
<feature type="transmembrane region" description="Helical" evidence="2">
    <location>
        <begin position="188"/>
        <end position="208"/>
    </location>
</feature>
<organism evidence="3 4">
    <name type="scientific">Mus spicilegus</name>
    <name type="common">Mound-building mouse</name>
    <dbReference type="NCBI Taxonomy" id="10103"/>
    <lineage>
        <taxon>Eukaryota</taxon>
        <taxon>Metazoa</taxon>
        <taxon>Chordata</taxon>
        <taxon>Craniata</taxon>
        <taxon>Vertebrata</taxon>
        <taxon>Euteleostomi</taxon>
        <taxon>Mammalia</taxon>
        <taxon>Eutheria</taxon>
        <taxon>Euarchontoglires</taxon>
        <taxon>Glires</taxon>
        <taxon>Rodentia</taxon>
        <taxon>Myomorpha</taxon>
        <taxon>Muroidea</taxon>
        <taxon>Muridae</taxon>
        <taxon>Murinae</taxon>
        <taxon>Mus</taxon>
        <taxon>Mus</taxon>
    </lineage>
</organism>
<dbReference type="AlphaFoldDB" id="A0A8C6G9N4"/>
<keyword evidence="2" id="KW-1133">Transmembrane helix</keyword>
<reference evidence="3" key="1">
    <citation type="submission" date="2025-08" db="UniProtKB">
        <authorList>
            <consortium name="Ensembl"/>
        </authorList>
    </citation>
    <scope>IDENTIFICATION</scope>
</reference>
<sequence length="213" mass="24209">QQGLQQLDWQQLDLQPPQELQPPLQPPQELQPPLQPPQEPQPPLHPHRSHSLPCSLHRSHSLPCSPHRSHSLPCSPHSWSRSRQAHSSTQACSSSWSHSPHSWSHSLLNSHSRSCHSPHSCSHSPHSWSHSLLNSHSRSWFWSLVEDGIGQRSRWRGSVQMWSLLSLLGLYTPAPGVAELLLTSLCRQAVSLVWFCLLYSFLCLFLSANCMHW</sequence>
<name>A0A8C6G9N4_MUSSI</name>
<protein>
    <submittedName>
        <fullName evidence="3">Uncharacterized protein</fullName>
    </submittedName>
</protein>
<feature type="compositionally biased region" description="Low complexity" evidence="1">
    <location>
        <begin position="1"/>
        <end position="18"/>
    </location>
</feature>
<reference evidence="3" key="2">
    <citation type="submission" date="2025-09" db="UniProtKB">
        <authorList>
            <consortium name="Ensembl"/>
        </authorList>
    </citation>
    <scope>IDENTIFICATION</scope>
</reference>
<evidence type="ECO:0000313" key="4">
    <source>
        <dbReference type="Proteomes" id="UP000694415"/>
    </source>
</evidence>
<proteinExistence type="predicted"/>
<keyword evidence="2" id="KW-0472">Membrane</keyword>
<dbReference type="Ensembl" id="ENSMSIT00000002852.1">
    <property type="protein sequence ID" value="ENSMSIP00000002249.1"/>
    <property type="gene ID" value="ENSMSIG00000002122.1"/>
</dbReference>
<feature type="transmembrane region" description="Helical" evidence="2">
    <location>
        <begin position="161"/>
        <end position="182"/>
    </location>
</feature>
<keyword evidence="4" id="KW-1185">Reference proteome</keyword>
<dbReference type="GeneTree" id="ENSGT01050000246519"/>
<evidence type="ECO:0000256" key="1">
    <source>
        <dbReference type="SAM" id="MobiDB-lite"/>
    </source>
</evidence>
<evidence type="ECO:0000313" key="3">
    <source>
        <dbReference type="Ensembl" id="ENSMSIP00000002249.1"/>
    </source>
</evidence>
<evidence type="ECO:0000256" key="2">
    <source>
        <dbReference type="SAM" id="Phobius"/>
    </source>
</evidence>
<dbReference type="Proteomes" id="UP000694415">
    <property type="component" value="Unplaced"/>
</dbReference>
<accession>A0A8C6G9N4</accession>